<evidence type="ECO:0000313" key="1">
    <source>
        <dbReference type="EMBL" id="OJA19454.1"/>
    </source>
</evidence>
<keyword evidence="2" id="KW-1185">Reference proteome</keyword>
<accession>A0A1J8QCS4</accession>
<feature type="non-terminal residue" evidence="1">
    <location>
        <position position="1"/>
    </location>
</feature>
<proteinExistence type="predicted"/>
<sequence>CPLAQPAAPLWFFTRSDFKTIVILVPSLALCVPRLNIANHSYFVDEDKLNRPRQWHPVPSGRVSIKDYHGDSHCLEETDGHHCANGHNLAYHDSDQRTSIITIFHNDLGESRCAILGTIELHGRRPCRGRAGGGFHDEEFGTKEKFIKGWISEDKTTVKVDFPSPHPSLSTYAALSGQVRDALGSVSRASYLSGGLTYVRLNSSKSCTMDARASRRDMS</sequence>
<dbReference type="OrthoDB" id="10638674at2759"/>
<reference evidence="1 2" key="1">
    <citation type="submission" date="2016-03" db="EMBL/GenBank/DDBJ databases">
        <title>Comparative genomics of the ectomycorrhizal sister species Rhizopogon vinicolor and Rhizopogon vesiculosus (Basidiomycota: Boletales) reveals a divergence of the mating type B locus.</title>
        <authorList>
            <person name="Mujic A.B."/>
            <person name="Kuo A."/>
            <person name="Tritt A."/>
            <person name="Lipzen A."/>
            <person name="Chen C."/>
            <person name="Johnson J."/>
            <person name="Sharma A."/>
            <person name="Barry K."/>
            <person name="Grigoriev I.V."/>
            <person name="Spatafora J.W."/>
        </authorList>
    </citation>
    <scope>NUCLEOTIDE SEQUENCE [LARGE SCALE GENOMIC DNA]</scope>
    <source>
        <strain evidence="1 2">AM-OR11-056</strain>
    </source>
</reference>
<dbReference type="EMBL" id="LVVM01001036">
    <property type="protein sequence ID" value="OJA19454.1"/>
    <property type="molecule type" value="Genomic_DNA"/>
</dbReference>
<dbReference type="AlphaFoldDB" id="A0A1J8QCS4"/>
<organism evidence="1 2">
    <name type="scientific">Rhizopogon vesiculosus</name>
    <dbReference type="NCBI Taxonomy" id="180088"/>
    <lineage>
        <taxon>Eukaryota</taxon>
        <taxon>Fungi</taxon>
        <taxon>Dikarya</taxon>
        <taxon>Basidiomycota</taxon>
        <taxon>Agaricomycotina</taxon>
        <taxon>Agaricomycetes</taxon>
        <taxon>Agaricomycetidae</taxon>
        <taxon>Boletales</taxon>
        <taxon>Suillineae</taxon>
        <taxon>Rhizopogonaceae</taxon>
        <taxon>Rhizopogon</taxon>
    </lineage>
</organism>
<gene>
    <name evidence="1" type="ORF">AZE42_05666</name>
</gene>
<dbReference type="Proteomes" id="UP000183567">
    <property type="component" value="Unassembled WGS sequence"/>
</dbReference>
<evidence type="ECO:0000313" key="2">
    <source>
        <dbReference type="Proteomes" id="UP000183567"/>
    </source>
</evidence>
<comment type="caution">
    <text evidence="1">The sequence shown here is derived from an EMBL/GenBank/DDBJ whole genome shotgun (WGS) entry which is preliminary data.</text>
</comment>
<protein>
    <submittedName>
        <fullName evidence="1">Uncharacterized protein</fullName>
    </submittedName>
</protein>
<name>A0A1J8QCS4_9AGAM</name>